<dbReference type="Proteomes" id="UP000258309">
    <property type="component" value="Unassembled WGS sequence"/>
</dbReference>
<accession>A0A3E2HQY9</accession>
<dbReference type="PANTHER" id="PTHR43709:SF2">
    <property type="entry name" value="DUF453 DOMAIN PROTEIN (AFU_ORTHOLOGUE AFUA_6G00360)"/>
    <property type="match status" value="1"/>
</dbReference>
<comment type="similarity">
    <text evidence="1">Belongs to the PrpF family.</text>
</comment>
<protein>
    <recommendedName>
        <fullName evidence="5">PrpF protein</fullName>
    </recommendedName>
</protein>
<dbReference type="Gene3D" id="3.10.310.10">
    <property type="entry name" value="Diaminopimelate Epimerase, Chain A, domain 1"/>
    <property type="match status" value="2"/>
</dbReference>
<reference evidence="3 4" key="1">
    <citation type="submission" date="2018-05" db="EMBL/GenBank/DDBJ databases">
        <title>Draft genome sequence of Scytalidium lignicola DSM 105466, a ubiquitous saprotrophic fungus.</title>
        <authorList>
            <person name="Buettner E."/>
            <person name="Gebauer A.M."/>
            <person name="Hofrichter M."/>
            <person name="Liers C."/>
            <person name="Kellner H."/>
        </authorList>
    </citation>
    <scope>NUCLEOTIDE SEQUENCE [LARGE SCALE GENOMIC DNA]</scope>
    <source>
        <strain evidence="3 4">DSM 105466</strain>
    </source>
</reference>
<dbReference type="OrthoDB" id="10267539at2759"/>
<evidence type="ECO:0000256" key="2">
    <source>
        <dbReference type="ARBA" id="ARBA00023235"/>
    </source>
</evidence>
<dbReference type="EMBL" id="NCSJ02000005">
    <property type="protein sequence ID" value="RFU35775.1"/>
    <property type="molecule type" value="Genomic_DNA"/>
</dbReference>
<dbReference type="GO" id="GO:0016853">
    <property type="term" value="F:isomerase activity"/>
    <property type="evidence" value="ECO:0007669"/>
    <property type="project" value="UniProtKB-KW"/>
</dbReference>
<dbReference type="PANTHER" id="PTHR43709">
    <property type="entry name" value="ACONITATE ISOMERASE-RELATED"/>
    <property type="match status" value="1"/>
</dbReference>
<proteinExistence type="inferred from homology"/>
<dbReference type="OMA" id="QIDGMGA"/>
<comment type="caution">
    <text evidence="3">The sequence shown here is derived from an EMBL/GenBank/DDBJ whole genome shotgun (WGS) entry which is preliminary data.</text>
</comment>
<organism evidence="3 4">
    <name type="scientific">Scytalidium lignicola</name>
    <name type="common">Hyphomycete</name>
    <dbReference type="NCBI Taxonomy" id="5539"/>
    <lineage>
        <taxon>Eukaryota</taxon>
        <taxon>Fungi</taxon>
        <taxon>Dikarya</taxon>
        <taxon>Ascomycota</taxon>
        <taxon>Pezizomycotina</taxon>
        <taxon>Leotiomycetes</taxon>
        <taxon>Leotiomycetes incertae sedis</taxon>
        <taxon>Scytalidium</taxon>
    </lineage>
</organism>
<evidence type="ECO:0008006" key="5">
    <source>
        <dbReference type="Google" id="ProtNLM"/>
    </source>
</evidence>
<gene>
    <name evidence="3" type="ORF">B7463_g562</name>
</gene>
<dbReference type="SUPFAM" id="SSF54506">
    <property type="entry name" value="Diaminopimelate epimerase-like"/>
    <property type="match status" value="2"/>
</dbReference>
<evidence type="ECO:0000256" key="1">
    <source>
        <dbReference type="ARBA" id="ARBA00007673"/>
    </source>
</evidence>
<dbReference type="Pfam" id="PF04303">
    <property type="entry name" value="PrpF"/>
    <property type="match status" value="1"/>
</dbReference>
<sequence length="396" mass="42364">MAHLVEEQAPSLGPFSNIDDVKKGQKCIRACYYRGGTSRGLMLKAEDLPKDTELWGPILRGAMGSPDPSGRQLDGLGSGISSLSKVCIVDRSERPDADVDYTFIQVGVKKGELDYSSNCGNMLAAVGPFAVNTDLIRKPPDGQTEIRIFNTNTNKIIKARFPVLNGEAVTEGDFSIDGIAGTSAKIELAFQDPAGSRTGKLLPTGKVVDSLALLGRCEASCIDAANPCVFVRAEDFEVDGTILPEDGDAHPDLIHRLEVMRRRGAVNMDLAKDMDSVPEAAPKLVMVSPPANYTTLSGKKVEEGDCDLVIRSLSGTNLHRAVQMTVALATAAAAKIPGSVVSQCISKPHINQEGLTLGHPSGKMMVTATFSENGLVTEATVFRTARRLFEGTLYWT</sequence>
<keyword evidence="2" id="KW-0413">Isomerase</keyword>
<dbReference type="STRING" id="5539.A0A3E2HQY9"/>
<feature type="non-terminal residue" evidence="3">
    <location>
        <position position="1"/>
    </location>
</feature>
<name>A0A3E2HQY9_SCYLI</name>
<evidence type="ECO:0000313" key="4">
    <source>
        <dbReference type="Proteomes" id="UP000258309"/>
    </source>
</evidence>
<feature type="non-terminal residue" evidence="3">
    <location>
        <position position="396"/>
    </location>
</feature>
<evidence type="ECO:0000313" key="3">
    <source>
        <dbReference type="EMBL" id="RFU35775.1"/>
    </source>
</evidence>
<dbReference type="AlphaFoldDB" id="A0A3E2HQY9"/>
<keyword evidence="4" id="KW-1185">Reference proteome</keyword>
<dbReference type="InterPro" id="IPR007400">
    <property type="entry name" value="PrpF-like"/>
</dbReference>